<evidence type="ECO:0000313" key="1">
    <source>
        <dbReference type="EMBL" id="CAA2105435.1"/>
    </source>
</evidence>
<dbReference type="AlphaFoldDB" id="A0A679IZP3"/>
<name>A0A679IZP3_9HYPH</name>
<accession>A0A679IZP3</accession>
<proteinExistence type="predicted"/>
<sequence length="313" mass="35394">MYKVVISEWIARIPGLFWLQGADKLRRINPALIERKSRGWRTYKPRGKSGKVLGGIGTVRLPQAEDGYRLVTMSAGHNASSGAPVLVAPEVWEHHRLREGSVIVNGSARWRDMPQKWAALFPVVSDIPRGCLVLDKVDDVDGVEQGAPVQIHPFSIMEYWQDNVQLHDFVYATADSADSDFRCGISRFFEDYRHDRGREGSYLTSADIANPMWDALFANPEDMRFRKAAQLRLIERRVAEAARGEDVVDALLRMLSNVQEATVLKRLSEKSGIPWRRWSQGGSIAEEAGRLVDRAIETERQQALLYAAQFEFA</sequence>
<protein>
    <submittedName>
        <fullName evidence="1">Uncharacterized protein</fullName>
    </submittedName>
</protein>
<organism evidence="1">
    <name type="scientific">Methylobacterium bullatum</name>
    <dbReference type="NCBI Taxonomy" id="570505"/>
    <lineage>
        <taxon>Bacteria</taxon>
        <taxon>Pseudomonadati</taxon>
        <taxon>Pseudomonadota</taxon>
        <taxon>Alphaproteobacteria</taxon>
        <taxon>Hyphomicrobiales</taxon>
        <taxon>Methylobacteriaceae</taxon>
        <taxon>Methylobacterium</taxon>
    </lineage>
</organism>
<reference evidence="1" key="1">
    <citation type="submission" date="2019-12" db="EMBL/GenBank/DDBJ databases">
        <authorList>
            <person name="Cremers G."/>
        </authorList>
    </citation>
    <scope>NUCLEOTIDE SEQUENCE</scope>
    <source>
        <strain evidence="1">Mbul1</strain>
    </source>
</reference>
<dbReference type="EMBL" id="LR743504">
    <property type="protein sequence ID" value="CAA2105435.1"/>
    <property type="molecule type" value="Genomic_DNA"/>
</dbReference>
<gene>
    <name evidence="1" type="ORF">MBUL_03191</name>
</gene>